<dbReference type="eggNOG" id="ENOG5033A3X">
    <property type="taxonomic scope" value="Bacteria"/>
</dbReference>
<reference evidence="4" key="1">
    <citation type="submission" date="2006-02" db="EMBL/GenBank/DDBJ databases">
        <title>Complete sequence of chromosome of Rhodoferax ferrireducens DSM 15236.</title>
        <authorList>
            <person name="Copeland A."/>
            <person name="Lucas S."/>
            <person name="Lapidus A."/>
            <person name="Barry K."/>
            <person name="Detter J.C."/>
            <person name="Glavina del Rio T."/>
            <person name="Hammon N."/>
            <person name="Israni S."/>
            <person name="Pitluck S."/>
            <person name="Brettin T."/>
            <person name="Bruce D."/>
            <person name="Han C."/>
            <person name="Tapia R."/>
            <person name="Gilna P."/>
            <person name="Kiss H."/>
            <person name="Schmutz J."/>
            <person name="Larimer F."/>
            <person name="Land M."/>
            <person name="Kyrpides N."/>
            <person name="Ivanova N."/>
            <person name="Richardson P."/>
        </authorList>
    </citation>
    <scope>NUCLEOTIDE SEQUENCE [LARGE SCALE GENOMIC DNA]</scope>
    <source>
        <strain evidence="4">ATCC BAA-621 / DSM 15236 / T118</strain>
    </source>
</reference>
<dbReference type="AlphaFoldDB" id="Q21XG0"/>
<keyword evidence="2" id="KW-1133">Transmembrane helix</keyword>
<organism evidence="3 4">
    <name type="scientific">Albidiferax ferrireducens (strain ATCC BAA-621 / DSM 15236 / T118)</name>
    <name type="common">Rhodoferax ferrireducens</name>
    <dbReference type="NCBI Taxonomy" id="338969"/>
    <lineage>
        <taxon>Bacteria</taxon>
        <taxon>Pseudomonadati</taxon>
        <taxon>Pseudomonadota</taxon>
        <taxon>Betaproteobacteria</taxon>
        <taxon>Burkholderiales</taxon>
        <taxon>Comamonadaceae</taxon>
        <taxon>Rhodoferax</taxon>
    </lineage>
</organism>
<keyword evidence="2" id="KW-0812">Transmembrane</keyword>
<sequence length="165" mass="18059">MHAVDGSQGTAFNRHKGNSCPVKEKSMKTAIMLNRSVFLAGATATLAIAALVFADSAHARDNVFWSVGVGAPGVALNVGNASPVYMQAAPVYFEPAPVYYEPRPVYVRPAPIYVQPQVYYGRPHGWNKHHGPQFVQAEGYGGGYAPVYYQREGRGDGRHDRRHED</sequence>
<dbReference type="STRING" id="338969.Rfer_1814"/>
<evidence type="ECO:0008006" key="5">
    <source>
        <dbReference type="Google" id="ProtNLM"/>
    </source>
</evidence>
<keyword evidence="4" id="KW-1185">Reference proteome</keyword>
<protein>
    <recommendedName>
        <fullName evidence="5">PXPV repeat-containing protein</fullName>
    </recommendedName>
</protein>
<evidence type="ECO:0000313" key="3">
    <source>
        <dbReference type="EMBL" id="ABD69543.1"/>
    </source>
</evidence>
<evidence type="ECO:0000313" key="4">
    <source>
        <dbReference type="Proteomes" id="UP000008332"/>
    </source>
</evidence>
<evidence type="ECO:0000256" key="2">
    <source>
        <dbReference type="SAM" id="Phobius"/>
    </source>
</evidence>
<dbReference type="HOGENOM" id="CLU_129162_1_0_4"/>
<feature type="transmembrane region" description="Helical" evidence="2">
    <location>
        <begin position="33"/>
        <end position="54"/>
    </location>
</feature>
<dbReference type="Proteomes" id="UP000008332">
    <property type="component" value="Chromosome"/>
</dbReference>
<gene>
    <name evidence="3" type="ordered locus">Rfer_1814</name>
</gene>
<proteinExistence type="predicted"/>
<keyword evidence="2" id="KW-0472">Membrane</keyword>
<accession>Q21XG0</accession>
<dbReference type="EMBL" id="CP000267">
    <property type="protein sequence ID" value="ABD69543.1"/>
    <property type="molecule type" value="Genomic_DNA"/>
</dbReference>
<dbReference type="KEGG" id="rfr:Rfer_1814"/>
<evidence type="ECO:0000256" key="1">
    <source>
        <dbReference type="SAM" id="MobiDB-lite"/>
    </source>
</evidence>
<feature type="region of interest" description="Disordered" evidence="1">
    <location>
        <begin position="1"/>
        <end position="21"/>
    </location>
</feature>
<dbReference type="OrthoDB" id="8914031at2"/>
<name>Q21XG0_ALBFT</name>